<reference evidence="2 3" key="1">
    <citation type="submission" date="2019-08" db="EMBL/GenBank/DDBJ databases">
        <title>The genome of the soybean aphid Biotype 1, its phylome, world population structure and adaptation to the North American continent.</title>
        <authorList>
            <person name="Giordano R."/>
            <person name="Donthu R.K."/>
            <person name="Hernandez A.G."/>
            <person name="Wright C.L."/>
            <person name="Zimin A.V."/>
        </authorList>
    </citation>
    <scope>NUCLEOTIDE SEQUENCE [LARGE SCALE GENOMIC DNA]</scope>
    <source>
        <tissue evidence="2">Whole aphids</tissue>
    </source>
</reference>
<evidence type="ECO:0000313" key="2">
    <source>
        <dbReference type="EMBL" id="KAE9539634.1"/>
    </source>
</evidence>
<protein>
    <submittedName>
        <fullName evidence="2">Uncharacterized protein</fullName>
    </submittedName>
</protein>
<dbReference type="EMBL" id="VYZN01000014">
    <property type="protein sequence ID" value="KAE9539634.1"/>
    <property type="molecule type" value="Genomic_DNA"/>
</dbReference>
<keyword evidence="1" id="KW-0812">Transmembrane</keyword>
<accession>A0A6G0TVJ6</accession>
<proteinExistence type="predicted"/>
<evidence type="ECO:0000313" key="3">
    <source>
        <dbReference type="Proteomes" id="UP000475862"/>
    </source>
</evidence>
<organism evidence="2 3">
    <name type="scientific">Aphis glycines</name>
    <name type="common">Soybean aphid</name>
    <dbReference type="NCBI Taxonomy" id="307491"/>
    <lineage>
        <taxon>Eukaryota</taxon>
        <taxon>Metazoa</taxon>
        <taxon>Ecdysozoa</taxon>
        <taxon>Arthropoda</taxon>
        <taxon>Hexapoda</taxon>
        <taxon>Insecta</taxon>
        <taxon>Pterygota</taxon>
        <taxon>Neoptera</taxon>
        <taxon>Paraneoptera</taxon>
        <taxon>Hemiptera</taxon>
        <taxon>Sternorrhyncha</taxon>
        <taxon>Aphidomorpha</taxon>
        <taxon>Aphidoidea</taxon>
        <taxon>Aphididae</taxon>
        <taxon>Aphidini</taxon>
        <taxon>Aphis</taxon>
        <taxon>Aphis</taxon>
    </lineage>
</organism>
<feature type="transmembrane region" description="Helical" evidence="1">
    <location>
        <begin position="172"/>
        <end position="188"/>
    </location>
</feature>
<dbReference type="OrthoDB" id="10543049at2759"/>
<name>A0A6G0TVJ6_APHGL</name>
<dbReference type="Proteomes" id="UP000475862">
    <property type="component" value="Unassembled WGS sequence"/>
</dbReference>
<gene>
    <name evidence="2" type="ORF">AGLY_004886</name>
</gene>
<evidence type="ECO:0000256" key="1">
    <source>
        <dbReference type="SAM" id="Phobius"/>
    </source>
</evidence>
<feature type="transmembrane region" description="Helical" evidence="1">
    <location>
        <begin position="20"/>
        <end position="38"/>
    </location>
</feature>
<sequence length="297" mass="34406">MILIIGFKLNTPKIYNNNAIRHIIIQFTITILDILFYCDTFQQIIKTRRIEIRFQRVLRIVLDFVLRRLPNLSITCLCGHFCSLVRCGIGFPSSITFTINEYSKCKRSIKVKSQNNVKNNLSPLSMFVVVLLEVSFISHFIIVHNFCSIDPIYFNFNSYGIELKYFKSSSKVLFRTARIILIFFQTNILSVKHLMFTIAHTIISSFSSLHLICLKLKKCTPGLNTFKYVATNCSFRRFVSSSMAARCCKYLNFSSSLIRANLLLFLFFFGAIGNLMKLLWRGAEQYMPITSIYALLY</sequence>
<keyword evidence="1" id="KW-1133">Transmembrane helix</keyword>
<dbReference type="AlphaFoldDB" id="A0A6G0TVJ6"/>
<keyword evidence="3" id="KW-1185">Reference proteome</keyword>
<comment type="caution">
    <text evidence="2">The sequence shown here is derived from an EMBL/GenBank/DDBJ whole genome shotgun (WGS) entry which is preliminary data.</text>
</comment>
<keyword evidence="1" id="KW-0472">Membrane</keyword>